<protein>
    <recommendedName>
        <fullName evidence="3">Calcium-binding protein P</fullName>
    </recommendedName>
</protein>
<comment type="caution">
    <text evidence="1">The sequence shown here is derived from an EMBL/GenBank/DDBJ whole genome shotgun (WGS) entry which is preliminary data.</text>
</comment>
<sequence length="151" mass="17180">MLLPVFLWACEDQTKVCDQTVRSDFKMSFLHHNTFKNLDQDTALPAVTIKALDKDVIYEPRQSVNLTYVSLTLDPLHDTSKFFILPDTIASRSDTITLIYSREPHFVSAGCGFTTYYSLKSVTSTNHSIDSLHILQPKITTTNDTHVTLYF</sequence>
<reference evidence="1 2" key="1">
    <citation type="submission" date="2018-04" db="EMBL/GenBank/DDBJ databases">
        <title>Chitinophaga fuyangensis sp. nov., isolated from soil in a chemical factory.</title>
        <authorList>
            <person name="Chen K."/>
        </authorList>
    </citation>
    <scope>NUCLEOTIDE SEQUENCE [LARGE SCALE GENOMIC DNA]</scope>
    <source>
        <strain evidence="1 2">LY-1</strain>
    </source>
</reference>
<proteinExistence type="predicted"/>
<gene>
    <name evidence="1" type="ORF">DCC81_05720</name>
</gene>
<organism evidence="1 2">
    <name type="scientific">Chitinophaga parva</name>
    <dbReference type="NCBI Taxonomy" id="2169414"/>
    <lineage>
        <taxon>Bacteria</taxon>
        <taxon>Pseudomonadati</taxon>
        <taxon>Bacteroidota</taxon>
        <taxon>Chitinophagia</taxon>
        <taxon>Chitinophagales</taxon>
        <taxon>Chitinophagaceae</taxon>
        <taxon>Chitinophaga</taxon>
    </lineage>
</organism>
<dbReference type="EMBL" id="QCYK01000001">
    <property type="protein sequence ID" value="PUZ28969.1"/>
    <property type="molecule type" value="Genomic_DNA"/>
</dbReference>
<name>A0A2T7BMU5_9BACT</name>
<keyword evidence="2" id="KW-1185">Reference proteome</keyword>
<dbReference type="AlphaFoldDB" id="A0A2T7BMU5"/>
<dbReference type="InterPro" id="IPR045607">
    <property type="entry name" value="DUF6452"/>
</dbReference>
<evidence type="ECO:0008006" key="3">
    <source>
        <dbReference type="Google" id="ProtNLM"/>
    </source>
</evidence>
<dbReference type="Pfam" id="PF20050">
    <property type="entry name" value="DUF6452"/>
    <property type="match status" value="1"/>
</dbReference>
<accession>A0A2T7BMU5</accession>
<evidence type="ECO:0000313" key="1">
    <source>
        <dbReference type="EMBL" id="PUZ28969.1"/>
    </source>
</evidence>
<evidence type="ECO:0000313" key="2">
    <source>
        <dbReference type="Proteomes" id="UP000244450"/>
    </source>
</evidence>
<dbReference type="Proteomes" id="UP000244450">
    <property type="component" value="Unassembled WGS sequence"/>
</dbReference>